<dbReference type="Proteomes" id="UP000317289">
    <property type="component" value="Unassembled WGS sequence"/>
</dbReference>
<sequence>MICLLIWDKCSAILKSRNNNIQTKNYENETIYILNDFGTVPVSLLK</sequence>
<dbReference type="EMBL" id="FXTA01000001">
    <property type="protein sequence ID" value="SMO39581.1"/>
    <property type="molecule type" value="Genomic_DNA"/>
</dbReference>
<name>A0A521AXW5_9FLAO</name>
<accession>A0A521AXW5</accession>
<evidence type="ECO:0000313" key="1">
    <source>
        <dbReference type="EMBL" id="SMO39581.1"/>
    </source>
</evidence>
<protein>
    <submittedName>
        <fullName evidence="1">Uncharacterized protein</fullName>
    </submittedName>
</protein>
<gene>
    <name evidence="1" type="ORF">SAMN06265349_101518</name>
</gene>
<dbReference type="AlphaFoldDB" id="A0A521AXW5"/>
<proteinExistence type="predicted"/>
<organism evidence="1 2">
    <name type="scientific">Flavobacterium resistens</name>
    <dbReference type="NCBI Taxonomy" id="443612"/>
    <lineage>
        <taxon>Bacteria</taxon>
        <taxon>Pseudomonadati</taxon>
        <taxon>Bacteroidota</taxon>
        <taxon>Flavobacteriia</taxon>
        <taxon>Flavobacteriales</taxon>
        <taxon>Flavobacteriaceae</taxon>
        <taxon>Flavobacterium</taxon>
    </lineage>
</organism>
<reference evidence="1 2" key="1">
    <citation type="submission" date="2017-05" db="EMBL/GenBank/DDBJ databases">
        <authorList>
            <person name="Varghese N."/>
            <person name="Submissions S."/>
        </authorList>
    </citation>
    <scope>NUCLEOTIDE SEQUENCE [LARGE SCALE GENOMIC DNA]</scope>
    <source>
        <strain evidence="1 2">DSM 19382</strain>
    </source>
</reference>
<evidence type="ECO:0000313" key="2">
    <source>
        <dbReference type="Proteomes" id="UP000317289"/>
    </source>
</evidence>